<accession>A0A367EUL5</accession>
<reference evidence="2 3" key="1">
    <citation type="submission" date="2018-06" db="EMBL/GenBank/DDBJ databases">
        <title>Streptomyces reniochalinae sp. nov. and Streptomyces diacarnus sp. nov. from marine sponges.</title>
        <authorList>
            <person name="Li L."/>
        </authorList>
    </citation>
    <scope>NUCLEOTIDE SEQUENCE [LARGE SCALE GENOMIC DNA]</scope>
    <source>
        <strain evidence="2 3">LHW50302</strain>
    </source>
</reference>
<evidence type="ECO:0000313" key="2">
    <source>
        <dbReference type="EMBL" id="RCG21808.1"/>
    </source>
</evidence>
<sequence length="162" mass="17862">MSTSSQNTDRFREALESAVEDTLIRLPEEVVTAVWNACDDERGRLSEENDKLREQLTKLNIAANRALDSLNMLITEVADPGVEALGARYQLHQSLASRTPHSVYADPTSPEQARSTTLAKAIEAARGEYLTDDTRTEEDRAYNRAVSDVIAAIDALRTGGVR</sequence>
<name>A0A367EUL5_9ACTN</name>
<keyword evidence="3" id="KW-1185">Reference proteome</keyword>
<gene>
    <name evidence="2" type="ORF">DQ392_08860</name>
</gene>
<organism evidence="2 3">
    <name type="scientific">Streptomyces reniochalinae</name>
    <dbReference type="NCBI Taxonomy" id="2250578"/>
    <lineage>
        <taxon>Bacteria</taxon>
        <taxon>Bacillati</taxon>
        <taxon>Actinomycetota</taxon>
        <taxon>Actinomycetes</taxon>
        <taxon>Kitasatosporales</taxon>
        <taxon>Streptomycetaceae</taxon>
        <taxon>Streptomyces</taxon>
    </lineage>
</organism>
<dbReference type="EMBL" id="QOIM01000026">
    <property type="protein sequence ID" value="RCG21808.1"/>
    <property type="molecule type" value="Genomic_DNA"/>
</dbReference>
<feature type="coiled-coil region" evidence="1">
    <location>
        <begin position="42"/>
        <end position="69"/>
    </location>
</feature>
<dbReference type="AlphaFoldDB" id="A0A367EUL5"/>
<protein>
    <submittedName>
        <fullName evidence="2">Uncharacterized protein</fullName>
    </submittedName>
</protein>
<evidence type="ECO:0000256" key="1">
    <source>
        <dbReference type="SAM" id="Coils"/>
    </source>
</evidence>
<proteinExistence type="predicted"/>
<evidence type="ECO:0000313" key="3">
    <source>
        <dbReference type="Proteomes" id="UP000253507"/>
    </source>
</evidence>
<comment type="caution">
    <text evidence="2">The sequence shown here is derived from an EMBL/GenBank/DDBJ whole genome shotgun (WGS) entry which is preliminary data.</text>
</comment>
<dbReference type="RefSeq" id="WP_114014977.1">
    <property type="nucleotide sequence ID" value="NZ_QOIM01000026.1"/>
</dbReference>
<dbReference type="Proteomes" id="UP000253507">
    <property type="component" value="Unassembled WGS sequence"/>
</dbReference>
<dbReference type="OrthoDB" id="4337056at2"/>
<keyword evidence="1" id="KW-0175">Coiled coil</keyword>